<keyword evidence="2" id="KW-1185">Reference proteome</keyword>
<proteinExistence type="predicted"/>
<reference evidence="1 2" key="1">
    <citation type="submission" date="2012-10" db="EMBL/GenBank/DDBJ databases">
        <authorList>
            <person name="Zafar N."/>
            <person name="Inman J."/>
            <person name="Hall N."/>
            <person name="Lorenzi H."/>
            <person name="Caler E."/>
        </authorList>
    </citation>
    <scope>NUCLEOTIDE SEQUENCE [LARGE SCALE GENOMIC DNA]</scope>
    <source>
        <strain evidence="1 2">IP1</strain>
    </source>
</reference>
<evidence type="ECO:0000313" key="2">
    <source>
        <dbReference type="Proteomes" id="UP000014680"/>
    </source>
</evidence>
<dbReference type="GeneID" id="14893972"/>
<dbReference type="RefSeq" id="XP_004261745.1">
    <property type="nucleotide sequence ID" value="XM_004261697.1"/>
</dbReference>
<dbReference type="Proteomes" id="UP000014680">
    <property type="component" value="Unassembled WGS sequence"/>
</dbReference>
<dbReference type="VEuPathDB" id="AmoebaDB:EIN_251180"/>
<gene>
    <name evidence="1" type="ORF">EIN_251180</name>
</gene>
<evidence type="ECO:0000313" key="1">
    <source>
        <dbReference type="EMBL" id="ELP94974.1"/>
    </source>
</evidence>
<organism evidence="1 2">
    <name type="scientific">Entamoeba invadens IP1</name>
    <dbReference type="NCBI Taxonomy" id="370355"/>
    <lineage>
        <taxon>Eukaryota</taxon>
        <taxon>Amoebozoa</taxon>
        <taxon>Evosea</taxon>
        <taxon>Archamoebae</taxon>
        <taxon>Mastigamoebida</taxon>
        <taxon>Entamoebidae</taxon>
        <taxon>Entamoeba</taxon>
    </lineage>
</organism>
<sequence length="557" mass="64602">MSTLQNFFISIVVRYTPSFKTIQKLTMVSKKCGEVVLFMKVNPFALSRQKANDPFDQFKKAEEFKKEVELYQNLQTVRVSGRLLSSCKNILEKYDNIFLTDSFSDQFSSCFWVLNKIVELNVFVREECFDVSRCKFLRVCRIEFQNVSCWENCFSDVGQKLKLLRIKFSPNSADFQFLEKLKQYERFEKIILQVLGGDMYYKELLSQLNVIKKEIHQNDEKNVIPKREVVVSCDCFCDTTVTLIPFERRWVLFDVSQHGFDVLLKQMFPVSVFLYNSDNSKTRVNLSSLDFLEQVVCNQNSIEIDFPQHLCPLKNSPFNAIRSDTDFSLYQSHHPGIVVIDEKKKTKSPKFEKVSIKTKTILVKNKNIDVQKNSVVESLSLINSQLKSVNVPSLKEIISDTQLPSLKTAKFTDLVVKNFHNFSSHDLECHTTLKHLQIENVKVDFLQFHPIKTLESVTLQNVECELLTLPKTTHFLTLVRFHNHNSKIDLEDCDLDTLQIHSCKSVTLILGSVNSLITSFSTIHFSDFPFQTVKSYHSDFPFDNFQRQNKGILPIVN</sequence>
<accession>A0A0A1UGK4</accession>
<protein>
    <submittedName>
        <fullName evidence="1">Uncharacterized protein</fullName>
    </submittedName>
</protein>
<name>A0A0A1UGK4_ENTIV</name>
<dbReference type="AlphaFoldDB" id="A0A0A1UGK4"/>
<dbReference type="KEGG" id="eiv:EIN_251180"/>
<dbReference type="OMA" id="DFIQHCS"/>
<dbReference type="EMBL" id="KB206169">
    <property type="protein sequence ID" value="ELP94974.1"/>
    <property type="molecule type" value="Genomic_DNA"/>
</dbReference>